<dbReference type="GO" id="GO:0016020">
    <property type="term" value="C:membrane"/>
    <property type="evidence" value="ECO:0007669"/>
    <property type="project" value="UniProtKB-SubCell"/>
</dbReference>
<dbReference type="Proteomes" id="UP000827092">
    <property type="component" value="Unassembled WGS sequence"/>
</dbReference>
<dbReference type="PANTHER" id="PTHR19282:SF452">
    <property type="entry name" value="LD03691P"/>
    <property type="match status" value="1"/>
</dbReference>
<proteinExistence type="predicted"/>
<dbReference type="PRINTS" id="PR00259">
    <property type="entry name" value="TMFOUR"/>
</dbReference>
<reference evidence="6 7" key="1">
    <citation type="journal article" date="2022" name="Nat. Ecol. Evol.">
        <title>A masculinizing supergene underlies an exaggerated male reproductive morph in a spider.</title>
        <authorList>
            <person name="Hendrickx F."/>
            <person name="De Corte Z."/>
            <person name="Sonet G."/>
            <person name="Van Belleghem S.M."/>
            <person name="Kostlbacher S."/>
            <person name="Vangestel C."/>
        </authorList>
    </citation>
    <scope>NUCLEOTIDE SEQUENCE [LARGE SCALE GENOMIC DNA]</scope>
    <source>
        <strain evidence="6">W744_W776</strain>
    </source>
</reference>
<dbReference type="AlphaFoldDB" id="A0AAV6UWJ1"/>
<evidence type="ECO:0000256" key="4">
    <source>
        <dbReference type="ARBA" id="ARBA00023136"/>
    </source>
</evidence>
<sequence>MCGGFTCSRNALIVLNLLYVVVSFILISVAAYGIAASFITSLAIVGGIIACGVFLFLLSLMGLIGAARHNQVLLFFYMIILFMLFVTQFSIACACLAFNEDQQHKLAYEGWHQASMDLRNETQMYFNCCGFENATLPDADPMKAPSCSSVRVCQENPRKCEDSQNTCWNKLQKVINNALKITGSIGLFFSFTEVISIVITIRYRQQKDPKLDPSLLFI</sequence>
<evidence type="ECO:0000313" key="6">
    <source>
        <dbReference type="EMBL" id="KAG8188048.1"/>
    </source>
</evidence>
<evidence type="ECO:0000313" key="7">
    <source>
        <dbReference type="Proteomes" id="UP000827092"/>
    </source>
</evidence>
<keyword evidence="3 5" id="KW-1133">Transmembrane helix</keyword>
<feature type="transmembrane region" description="Helical" evidence="5">
    <location>
        <begin position="181"/>
        <end position="201"/>
    </location>
</feature>
<comment type="subcellular location">
    <subcellularLocation>
        <location evidence="1">Membrane</location>
        <topology evidence="1">Multi-pass membrane protein</topology>
    </subcellularLocation>
</comment>
<evidence type="ECO:0008006" key="8">
    <source>
        <dbReference type="Google" id="ProtNLM"/>
    </source>
</evidence>
<organism evidence="6 7">
    <name type="scientific">Oedothorax gibbosus</name>
    <dbReference type="NCBI Taxonomy" id="931172"/>
    <lineage>
        <taxon>Eukaryota</taxon>
        <taxon>Metazoa</taxon>
        <taxon>Ecdysozoa</taxon>
        <taxon>Arthropoda</taxon>
        <taxon>Chelicerata</taxon>
        <taxon>Arachnida</taxon>
        <taxon>Araneae</taxon>
        <taxon>Araneomorphae</taxon>
        <taxon>Entelegynae</taxon>
        <taxon>Araneoidea</taxon>
        <taxon>Linyphiidae</taxon>
        <taxon>Erigoninae</taxon>
        <taxon>Oedothorax</taxon>
    </lineage>
</organism>
<feature type="transmembrane region" description="Helical" evidence="5">
    <location>
        <begin position="72"/>
        <end position="99"/>
    </location>
</feature>
<keyword evidence="2 5" id="KW-0812">Transmembrane</keyword>
<gene>
    <name evidence="6" type="ORF">JTE90_009922</name>
</gene>
<protein>
    <recommendedName>
        <fullName evidence="8">Tetraspanin</fullName>
    </recommendedName>
</protein>
<evidence type="ECO:0000256" key="2">
    <source>
        <dbReference type="ARBA" id="ARBA00022692"/>
    </source>
</evidence>
<evidence type="ECO:0000256" key="1">
    <source>
        <dbReference type="ARBA" id="ARBA00004141"/>
    </source>
</evidence>
<name>A0AAV6UWJ1_9ARAC</name>
<keyword evidence="4 5" id="KW-0472">Membrane</keyword>
<dbReference type="Pfam" id="PF00335">
    <property type="entry name" value="Tetraspanin"/>
    <property type="match status" value="1"/>
</dbReference>
<feature type="transmembrane region" description="Helical" evidence="5">
    <location>
        <begin position="38"/>
        <end position="60"/>
    </location>
</feature>
<dbReference type="InterPro" id="IPR018499">
    <property type="entry name" value="Tetraspanin/Peripherin"/>
</dbReference>
<comment type="caution">
    <text evidence="6">The sequence shown here is derived from an EMBL/GenBank/DDBJ whole genome shotgun (WGS) entry which is preliminary data.</text>
</comment>
<accession>A0AAV6UWJ1</accession>
<evidence type="ECO:0000256" key="5">
    <source>
        <dbReference type="SAM" id="Phobius"/>
    </source>
</evidence>
<evidence type="ECO:0000256" key="3">
    <source>
        <dbReference type="ARBA" id="ARBA00022989"/>
    </source>
</evidence>
<dbReference type="EMBL" id="JAFNEN010000251">
    <property type="protein sequence ID" value="KAG8188048.1"/>
    <property type="molecule type" value="Genomic_DNA"/>
</dbReference>
<keyword evidence="7" id="KW-1185">Reference proteome</keyword>
<feature type="transmembrane region" description="Helical" evidence="5">
    <location>
        <begin position="12"/>
        <end position="32"/>
    </location>
</feature>
<dbReference type="PANTHER" id="PTHR19282">
    <property type="entry name" value="TETRASPANIN"/>
    <property type="match status" value="1"/>
</dbReference>